<comment type="cofactor">
    <cofactor evidence="9">
        <name>Zn(2+)</name>
        <dbReference type="ChEBI" id="CHEBI:29105"/>
    </cofactor>
    <text evidence="9">Binds 1 zinc ion per subunit.</text>
</comment>
<feature type="binding site" evidence="9">
    <location>
        <position position="691"/>
    </location>
    <ligand>
        <name>Zn(2+)</name>
        <dbReference type="ChEBI" id="CHEBI:29105"/>
    </ligand>
</feature>
<evidence type="ECO:0000256" key="4">
    <source>
        <dbReference type="ARBA" id="ARBA00022741"/>
    </source>
</evidence>
<dbReference type="InterPro" id="IPR018164">
    <property type="entry name" value="Ala-tRNA-synth_IIc_N"/>
</dbReference>
<evidence type="ECO:0000313" key="12">
    <source>
        <dbReference type="EMBL" id="CAL5229400.1"/>
    </source>
</evidence>
<keyword evidence="4 9" id="KW-0547">Nucleotide-binding</keyword>
<keyword evidence="3 9" id="KW-0436">Ligase</keyword>
<dbReference type="Pfam" id="PF01411">
    <property type="entry name" value="tRNA-synt_2c"/>
    <property type="match status" value="1"/>
</dbReference>
<gene>
    <name evidence="12" type="primary">g12718</name>
    <name evidence="12" type="ORF">VP750_LOCUS11306</name>
</gene>
<dbReference type="InterPro" id="IPR018163">
    <property type="entry name" value="Thr/Ala-tRNA-synth_IIc_edit"/>
</dbReference>
<evidence type="ECO:0000256" key="7">
    <source>
        <dbReference type="ARBA" id="ARBA00022917"/>
    </source>
</evidence>
<keyword evidence="5 9" id="KW-0067">ATP-binding</keyword>
<feature type="domain" description="Alanyl-transfer RNA synthetases family profile" evidence="11">
    <location>
        <begin position="5"/>
        <end position="734"/>
    </location>
</feature>
<dbReference type="HAMAP" id="MF_00036_B">
    <property type="entry name" value="Ala_tRNA_synth_B"/>
    <property type="match status" value="1"/>
</dbReference>
<keyword evidence="13" id="KW-1185">Reference proteome</keyword>
<keyword evidence="10" id="KW-0175">Coiled coil</keyword>
<evidence type="ECO:0000313" key="13">
    <source>
        <dbReference type="Proteomes" id="UP001497392"/>
    </source>
</evidence>
<dbReference type="Proteomes" id="UP001497392">
    <property type="component" value="Unassembled WGS sequence"/>
</dbReference>
<dbReference type="PANTHER" id="PTHR11777">
    <property type="entry name" value="ALANYL-TRNA SYNTHETASE"/>
    <property type="match status" value="1"/>
</dbReference>
<dbReference type="InterPro" id="IPR023033">
    <property type="entry name" value="Ala_tRNA_ligase_euk/bac"/>
</dbReference>
<feature type="binding site" evidence="9">
    <location>
        <position position="590"/>
    </location>
    <ligand>
        <name>Zn(2+)</name>
        <dbReference type="ChEBI" id="CHEBI:29105"/>
    </ligand>
</feature>
<keyword evidence="2 9" id="KW-0820">tRNA-binding</keyword>
<dbReference type="InterPro" id="IPR002318">
    <property type="entry name" value="Ala-tRNA-lgiase_IIc"/>
</dbReference>
<dbReference type="Gene3D" id="3.10.310.40">
    <property type="match status" value="1"/>
</dbReference>
<keyword evidence="9" id="KW-0862">Zinc</keyword>
<dbReference type="InterPro" id="IPR012947">
    <property type="entry name" value="tRNA_SAD"/>
</dbReference>
<evidence type="ECO:0000256" key="5">
    <source>
        <dbReference type="ARBA" id="ARBA00022840"/>
    </source>
</evidence>
<name>A0ABP1GB10_9CHLO</name>
<dbReference type="InterPro" id="IPR009000">
    <property type="entry name" value="Transl_B-barrel_sf"/>
</dbReference>
<keyword evidence="9" id="KW-0496">Mitochondrion</keyword>
<reference evidence="12 13" key="1">
    <citation type="submission" date="2024-06" db="EMBL/GenBank/DDBJ databases">
        <authorList>
            <person name="Kraege A."/>
            <person name="Thomma B."/>
        </authorList>
    </citation>
    <scope>NUCLEOTIDE SEQUENCE [LARGE SCALE GENOMIC DNA]</scope>
</reference>
<feature type="coiled-coil region" evidence="10">
    <location>
        <begin position="757"/>
        <end position="784"/>
    </location>
</feature>
<dbReference type="InterPro" id="IPR050058">
    <property type="entry name" value="Ala-tRNA_ligase"/>
</dbReference>
<dbReference type="PANTHER" id="PTHR11777:SF9">
    <property type="entry name" value="ALANINE--TRNA LIGASE, CYTOPLASMIC"/>
    <property type="match status" value="1"/>
</dbReference>
<evidence type="ECO:0000256" key="8">
    <source>
        <dbReference type="ARBA" id="ARBA00023146"/>
    </source>
</evidence>
<keyword evidence="9" id="KW-0963">Cytoplasm</keyword>
<evidence type="ECO:0000256" key="3">
    <source>
        <dbReference type="ARBA" id="ARBA00022598"/>
    </source>
</evidence>
<evidence type="ECO:0000256" key="9">
    <source>
        <dbReference type="HAMAP-Rule" id="MF_03133"/>
    </source>
</evidence>
<keyword evidence="6 9" id="KW-0694">RNA-binding</keyword>
<organism evidence="12 13">
    <name type="scientific">Coccomyxa viridis</name>
    <dbReference type="NCBI Taxonomy" id="1274662"/>
    <lineage>
        <taxon>Eukaryota</taxon>
        <taxon>Viridiplantae</taxon>
        <taxon>Chlorophyta</taxon>
        <taxon>core chlorophytes</taxon>
        <taxon>Trebouxiophyceae</taxon>
        <taxon>Trebouxiophyceae incertae sedis</taxon>
        <taxon>Coccomyxaceae</taxon>
        <taxon>Coccomyxa</taxon>
    </lineage>
</organism>
<feature type="binding site" evidence="9">
    <location>
        <position position="586"/>
    </location>
    <ligand>
        <name>Zn(2+)</name>
        <dbReference type="ChEBI" id="CHEBI:29105"/>
    </ligand>
</feature>
<evidence type="ECO:0000259" key="11">
    <source>
        <dbReference type="PROSITE" id="PS50860"/>
    </source>
</evidence>
<accession>A0ABP1GB10</accession>
<dbReference type="EMBL" id="CAXHTA020000020">
    <property type="protein sequence ID" value="CAL5229400.1"/>
    <property type="molecule type" value="Genomic_DNA"/>
</dbReference>
<dbReference type="SMART" id="SM00863">
    <property type="entry name" value="tRNA_SAD"/>
    <property type="match status" value="1"/>
</dbReference>
<comment type="function">
    <text evidence="9">Catalyzes the attachment of alanine to tRNA(Ala) in a two-step reaction: alanine is first activated by ATP to form Ala-AMP and then transferred to the acceptor end of tRNA(Ala). Also edits incorrectly charged tRNA(Ala) via its editing domain.</text>
</comment>
<keyword evidence="7 9" id="KW-0648">Protein biosynthesis</keyword>
<evidence type="ECO:0000256" key="1">
    <source>
        <dbReference type="ARBA" id="ARBA00008429"/>
    </source>
</evidence>
<dbReference type="InterPro" id="IPR003156">
    <property type="entry name" value="DHHA1_dom"/>
</dbReference>
<proteinExistence type="inferred from homology"/>
<comment type="similarity">
    <text evidence="1">Belongs to the class-II aminoacyl-tRNA synthetase family. Alax-L subfamily.</text>
</comment>
<evidence type="ECO:0000256" key="10">
    <source>
        <dbReference type="SAM" id="Coils"/>
    </source>
</evidence>
<dbReference type="PROSITE" id="PS50860">
    <property type="entry name" value="AA_TRNA_LIGASE_II_ALA"/>
    <property type="match status" value="1"/>
</dbReference>
<protein>
    <recommendedName>
        <fullName evidence="9">Alanine--tRNA ligase</fullName>
        <ecNumber evidence="9">6.1.1.7</ecNumber>
    </recommendedName>
    <alternativeName>
        <fullName evidence="9">Alanyl-tRNA synthetase</fullName>
        <shortName evidence="9">AlaRS</shortName>
    </alternativeName>
</protein>
<dbReference type="SUPFAM" id="SSF101353">
    <property type="entry name" value="Putative anticodon-binding domain of alanyl-tRNA synthetase (AlaRS)"/>
    <property type="match status" value="1"/>
</dbReference>
<dbReference type="Gene3D" id="3.30.54.20">
    <property type="match status" value="1"/>
</dbReference>
<dbReference type="Pfam" id="PF02272">
    <property type="entry name" value="DHHA1"/>
    <property type="match status" value="1"/>
</dbReference>
<dbReference type="InterPro" id="IPR045864">
    <property type="entry name" value="aa-tRNA-synth_II/BPL/LPL"/>
</dbReference>
<feature type="binding site" evidence="9">
    <location>
        <position position="695"/>
    </location>
    <ligand>
        <name>Zn(2+)</name>
        <dbReference type="ChEBI" id="CHEBI:29105"/>
    </ligand>
</feature>
<dbReference type="Gene3D" id="3.30.930.10">
    <property type="entry name" value="Bira Bifunctional Protein, Domain 2"/>
    <property type="match status" value="1"/>
</dbReference>
<dbReference type="SUPFAM" id="SSF50447">
    <property type="entry name" value="Translation proteins"/>
    <property type="match status" value="1"/>
</dbReference>
<keyword evidence="9" id="KW-0479">Metal-binding</keyword>
<dbReference type="SUPFAM" id="SSF55681">
    <property type="entry name" value="Class II aaRS and biotin synthetases"/>
    <property type="match status" value="1"/>
</dbReference>
<dbReference type="Gene3D" id="3.30.980.10">
    <property type="entry name" value="Threonyl-trna Synthetase, Chain A, domain 2"/>
    <property type="match status" value="1"/>
</dbReference>
<dbReference type="PRINTS" id="PR00980">
    <property type="entry name" value="TRNASYNTHALA"/>
</dbReference>
<comment type="subunit">
    <text evidence="9">Monomer.</text>
</comment>
<dbReference type="EC" id="6.1.1.7" evidence="9"/>
<dbReference type="NCBIfam" id="TIGR00344">
    <property type="entry name" value="alaS"/>
    <property type="match status" value="1"/>
</dbReference>
<dbReference type="CDD" id="cd00673">
    <property type="entry name" value="AlaRS_core"/>
    <property type="match status" value="1"/>
</dbReference>
<comment type="caution">
    <text evidence="12">The sequence shown here is derived from an EMBL/GenBank/DDBJ whole genome shotgun (WGS) entry which is preliminary data.</text>
</comment>
<keyword evidence="8 9" id="KW-0030">Aminoacyl-tRNA synthetase</keyword>
<evidence type="ECO:0000256" key="6">
    <source>
        <dbReference type="ARBA" id="ARBA00022884"/>
    </source>
</evidence>
<dbReference type="Pfam" id="PF07973">
    <property type="entry name" value="tRNA_SAD"/>
    <property type="match status" value="1"/>
</dbReference>
<dbReference type="SUPFAM" id="SSF55186">
    <property type="entry name" value="ThrRS/AlaRS common domain"/>
    <property type="match status" value="1"/>
</dbReference>
<comment type="domain">
    <text evidence="9">Consists of three domains; the N-terminal catalytic domain, the editing domain and the C-terminal C-Ala domain. The editing domain removes incorrectly charged amino acids, while the C-Ala domain, along with tRNA(Ala), serves as a bridge to cooperatively bring together the editing and aminoacylation centers thus stimulating deacylation of misacylated tRNAs.</text>
</comment>
<dbReference type="InterPro" id="IPR018162">
    <property type="entry name" value="Ala-tRNA-ligase_IIc_anticod-bd"/>
</dbReference>
<dbReference type="Gene3D" id="2.40.30.130">
    <property type="match status" value="1"/>
</dbReference>
<dbReference type="InterPro" id="IPR018165">
    <property type="entry name" value="Ala-tRNA-synth_IIc_core"/>
</dbReference>
<evidence type="ECO:0000256" key="2">
    <source>
        <dbReference type="ARBA" id="ARBA00022555"/>
    </source>
</evidence>
<sequence length="904" mass="96720">MPPKLSGADIREKFLAFYESKGHTRMQGASLIPSDPTVLLTIAGMLQFKPIFLGQAPRSVSRATTTQKCVRVSDIENIGVTARHHTFFEMLGNFSFGDYFKKEAIRMAWELSTKVLGIPEERIWVSVYKDDEEAAALWREEVGFPAERLVRLGDEDNFWASGATGPCGPCSEMYYDFKPELGPAGASLEDDSRFIEFYNLVFMESNRGPDGSLAPLKNRNIDTGMGLERVAQILQQVPNNYETDLIYPIVAAAAKLAGLDYHSADAHKQTSLKVMGDHARAVVYMVSDGVSPSNLGRGYVLRRLIRRIVMKGRLLGIGKEREVMPTLAEEVIALSEGCDPAVAANAQRIVAELRREETKFGSTLEAGRKRLEAMLEDAAAQRNGSSTASIRGAAAFELYDTYGYPLELTQELAAEEGVSVDEVSFERELQSQKKRSREALKSIDLTAGRLLGELAGQLGTSDFIGYEHGSLRAEASVLAILKEGKTVDSASAGDEVEIVLDRTPFYAESGGQIGDQGHFYAGSSSNGDSEASTSESAVVFIEDTHKAGGGALVVHHGRLESGNLHVGQMVTAEVDTSRRAGSRRHHTATHLLQAALKKVLEHEGEVSQQGSLVTQNRLRFDFNLHRGLKDEEVARVEELVNGWVAADTELVTKEMPLAEAKAAGAIAMFGEKYSDAAVRVVEVPGASMELCGGTHVERTAQIGAFKVVSEAGIASGVRRIEAVVGPAAVEYLNEIDGIVQKLASQFKVKPEELPVRVAALQGEALGAQKELAKLRAELALAKSANLASEAVQLDSGARMLVAQLDGADNKSLQEAAKGLQEQLGDPSALVLMGSPEQGKVAIVVAVSQGAVKKGLKAGAVAGKLAKLCGGGGGGKPNLATAGGKDPSGIPAAIEAARQELRSQL</sequence>
<comment type="catalytic activity">
    <reaction evidence="9">
        <text>tRNA(Ala) + L-alanine + ATP = L-alanyl-tRNA(Ala) + AMP + diphosphate</text>
        <dbReference type="Rhea" id="RHEA:12540"/>
        <dbReference type="Rhea" id="RHEA-COMP:9657"/>
        <dbReference type="Rhea" id="RHEA-COMP:9923"/>
        <dbReference type="ChEBI" id="CHEBI:30616"/>
        <dbReference type="ChEBI" id="CHEBI:33019"/>
        <dbReference type="ChEBI" id="CHEBI:57972"/>
        <dbReference type="ChEBI" id="CHEBI:78442"/>
        <dbReference type="ChEBI" id="CHEBI:78497"/>
        <dbReference type="ChEBI" id="CHEBI:456215"/>
        <dbReference type="EC" id="6.1.1.7"/>
    </reaction>
</comment>
<comment type="subcellular location">
    <subcellularLocation>
        <location evidence="9">Mitochondrion</location>
    </subcellularLocation>
    <subcellularLocation>
        <location evidence="9">Cytoplasm</location>
    </subcellularLocation>
</comment>
<dbReference type="Gene3D" id="6.10.250.550">
    <property type="match status" value="1"/>
</dbReference>